<evidence type="ECO:0000313" key="3">
    <source>
        <dbReference type="Proteomes" id="UP000242287"/>
    </source>
</evidence>
<name>A0A2A9NYZ0_9AGAR</name>
<reference evidence="2 3" key="1">
    <citation type="submission" date="2014-02" db="EMBL/GenBank/DDBJ databases">
        <title>Transposable element dynamics among asymbiotic and ectomycorrhizal Amanita fungi.</title>
        <authorList>
            <consortium name="DOE Joint Genome Institute"/>
            <person name="Hess J."/>
            <person name="Skrede I."/>
            <person name="Wolfe B."/>
            <person name="LaButti K."/>
            <person name="Ohm R.A."/>
            <person name="Grigoriev I.V."/>
            <person name="Pringle A."/>
        </authorList>
    </citation>
    <scope>NUCLEOTIDE SEQUENCE [LARGE SCALE GENOMIC DNA]</scope>
    <source>
        <strain evidence="2 3">SKay4041</strain>
    </source>
</reference>
<dbReference type="STRING" id="703135.A0A2A9NYZ0"/>
<evidence type="ECO:0000256" key="1">
    <source>
        <dbReference type="SAM" id="SignalP"/>
    </source>
</evidence>
<organism evidence="2 3">
    <name type="scientific">Amanita thiersii Skay4041</name>
    <dbReference type="NCBI Taxonomy" id="703135"/>
    <lineage>
        <taxon>Eukaryota</taxon>
        <taxon>Fungi</taxon>
        <taxon>Dikarya</taxon>
        <taxon>Basidiomycota</taxon>
        <taxon>Agaricomycotina</taxon>
        <taxon>Agaricomycetes</taxon>
        <taxon>Agaricomycetidae</taxon>
        <taxon>Agaricales</taxon>
        <taxon>Pluteineae</taxon>
        <taxon>Amanitaceae</taxon>
        <taxon>Amanita</taxon>
    </lineage>
</organism>
<keyword evidence="3" id="KW-1185">Reference proteome</keyword>
<feature type="chain" id="PRO_5013264737" evidence="1">
    <location>
        <begin position="21"/>
        <end position="104"/>
    </location>
</feature>
<feature type="signal peptide" evidence="1">
    <location>
        <begin position="1"/>
        <end position="20"/>
    </location>
</feature>
<gene>
    <name evidence="2" type="ORF">AMATHDRAFT_45539</name>
</gene>
<dbReference type="EMBL" id="KZ301974">
    <property type="protein sequence ID" value="PFH53256.1"/>
    <property type="molecule type" value="Genomic_DNA"/>
</dbReference>
<proteinExistence type="predicted"/>
<protein>
    <submittedName>
        <fullName evidence="2">Uncharacterized protein</fullName>
    </submittedName>
</protein>
<keyword evidence="1" id="KW-0732">Signal</keyword>
<evidence type="ECO:0000313" key="2">
    <source>
        <dbReference type="EMBL" id="PFH53256.1"/>
    </source>
</evidence>
<dbReference type="Proteomes" id="UP000242287">
    <property type="component" value="Unassembled WGS sequence"/>
</dbReference>
<sequence length="104" mass="10882">MKVIGFASIIGLTLFSLAAAEVAAPAAPVEALPGAVGENIPSFSKRACTPSNCICNGVQGQFCGDESINPDCRNDHVYECNRDTGKACDYGYRTSCAQCGQLQC</sequence>
<dbReference type="AlphaFoldDB" id="A0A2A9NYZ0"/>
<accession>A0A2A9NYZ0</accession>
<dbReference type="OrthoDB" id="2443686at2759"/>